<evidence type="ECO:0000256" key="5">
    <source>
        <dbReference type="ARBA" id="ARBA00022989"/>
    </source>
</evidence>
<evidence type="ECO:0000256" key="6">
    <source>
        <dbReference type="ARBA" id="ARBA00023136"/>
    </source>
</evidence>
<evidence type="ECO:0000256" key="7">
    <source>
        <dbReference type="SAM" id="Coils"/>
    </source>
</evidence>
<feature type="transmembrane region" description="Helical" evidence="8">
    <location>
        <begin position="25"/>
        <end position="44"/>
    </location>
</feature>
<feature type="transmembrane region" description="Helical" evidence="8">
    <location>
        <begin position="408"/>
        <end position="441"/>
    </location>
</feature>
<dbReference type="OrthoDB" id="10255969at2759"/>
<dbReference type="STRING" id="597456.A0A0L7QPI8"/>
<feature type="transmembrane region" description="Helical" evidence="8">
    <location>
        <begin position="1201"/>
        <end position="1218"/>
    </location>
</feature>
<feature type="domain" description="ABC transporter" evidence="9">
    <location>
        <begin position="494"/>
        <end position="732"/>
    </location>
</feature>
<feature type="transmembrane region" description="Helical" evidence="8">
    <location>
        <begin position="1017"/>
        <end position="1043"/>
    </location>
</feature>
<dbReference type="Pfam" id="PF00005">
    <property type="entry name" value="ABC_tran"/>
    <property type="match status" value="2"/>
</dbReference>
<keyword evidence="4" id="KW-0067">ATP-binding</keyword>
<dbReference type="GO" id="GO:0016887">
    <property type="term" value="F:ATP hydrolysis activity"/>
    <property type="evidence" value="ECO:0007669"/>
    <property type="project" value="InterPro"/>
</dbReference>
<dbReference type="FunFam" id="3.40.50.300:FF:000933">
    <property type="entry name" value="ABC transporter A family member 7"/>
    <property type="match status" value="1"/>
</dbReference>
<dbReference type="GO" id="GO:0140359">
    <property type="term" value="F:ABC-type transporter activity"/>
    <property type="evidence" value="ECO:0007669"/>
    <property type="project" value="InterPro"/>
</dbReference>
<comment type="subcellular location">
    <subcellularLocation>
        <location evidence="1">Membrane</location>
        <topology evidence="1">Multi-pass membrane protein</topology>
    </subcellularLocation>
</comment>
<feature type="transmembrane region" description="Helical" evidence="8">
    <location>
        <begin position="305"/>
        <end position="325"/>
    </location>
</feature>
<evidence type="ECO:0000313" key="11">
    <source>
        <dbReference type="Proteomes" id="UP000053825"/>
    </source>
</evidence>
<feature type="transmembrane region" description="Helical" evidence="8">
    <location>
        <begin position="331"/>
        <end position="352"/>
    </location>
</feature>
<feature type="transmembrane region" description="Helical" evidence="8">
    <location>
        <begin position="271"/>
        <end position="293"/>
    </location>
</feature>
<feature type="transmembrane region" description="Helical" evidence="8">
    <location>
        <begin position="1126"/>
        <end position="1146"/>
    </location>
</feature>
<dbReference type="Gene3D" id="3.40.50.300">
    <property type="entry name" value="P-loop containing nucleotide triphosphate hydrolases"/>
    <property type="match status" value="2"/>
</dbReference>
<dbReference type="InterPro" id="IPR017871">
    <property type="entry name" value="ABC_transporter-like_CS"/>
</dbReference>
<proteinExistence type="predicted"/>
<organism evidence="10 11">
    <name type="scientific">Habropoda laboriosa</name>
    <dbReference type="NCBI Taxonomy" id="597456"/>
    <lineage>
        <taxon>Eukaryota</taxon>
        <taxon>Metazoa</taxon>
        <taxon>Ecdysozoa</taxon>
        <taxon>Arthropoda</taxon>
        <taxon>Hexapoda</taxon>
        <taxon>Insecta</taxon>
        <taxon>Pterygota</taxon>
        <taxon>Neoptera</taxon>
        <taxon>Endopterygota</taxon>
        <taxon>Hymenoptera</taxon>
        <taxon>Apocrita</taxon>
        <taxon>Aculeata</taxon>
        <taxon>Apoidea</taxon>
        <taxon>Anthophila</taxon>
        <taxon>Apidae</taxon>
        <taxon>Habropoda</taxon>
    </lineage>
</organism>
<feature type="domain" description="ABC transporter" evidence="9">
    <location>
        <begin position="1295"/>
        <end position="1549"/>
    </location>
</feature>
<dbReference type="InterPro" id="IPR003593">
    <property type="entry name" value="AAA+_ATPase"/>
</dbReference>
<dbReference type="InterPro" id="IPR027417">
    <property type="entry name" value="P-loop_NTPase"/>
</dbReference>
<evidence type="ECO:0000256" key="3">
    <source>
        <dbReference type="ARBA" id="ARBA00022741"/>
    </source>
</evidence>
<feature type="transmembrane region" description="Helical" evidence="8">
    <location>
        <begin position="223"/>
        <end position="241"/>
    </location>
</feature>
<protein>
    <submittedName>
        <fullName evidence="10">ABC transporter A family member 6</fullName>
    </submittedName>
</protein>
<evidence type="ECO:0000256" key="1">
    <source>
        <dbReference type="ARBA" id="ARBA00004141"/>
    </source>
</evidence>
<dbReference type="SMART" id="SM00382">
    <property type="entry name" value="AAA"/>
    <property type="match status" value="2"/>
</dbReference>
<feature type="transmembrane region" description="Helical" evidence="8">
    <location>
        <begin position="364"/>
        <end position="384"/>
    </location>
</feature>
<dbReference type="InterPro" id="IPR003439">
    <property type="entry name" value="ABC_transporter-like_ATP-bd"/>
</dbReference>
<accession>A0A0L7QPI8</accession>
<dbReference type="EMBL" id="KQ414832">
    <property type="protein sequence ID" value="KOC60391.1"/>
    <property type="molecule type" value="Genomic_DNA"/>
</dbReference>
<dbReference type="PANTHER" id="PTHR19229:SF250">
    <property type="entry name" value="ABC TRANSPORTER DOMAIN-CONTAINING PROTEIN-RELATED"/>
    <property type="match status" value="1"/>
</dbReference>
<dbReference type="GO" id="GO:0005319">
    <property type="term" value="F:lipid transporter activity"/>
    <property type="evidence" value="ECO:0007669"/>
    <property type="project" value="TreeGrafter"/>
</dbReference>
<dbReference type="CDD" id="cd03263">
    <property type="entry name" value="ABC_subfamily_A"/>
    <property type="match status" value="2"/>
</dbReference>
<feature type="coiled-coil region" evidence="7">
    <location>
        <begin position="600"/>
        <end position="627"/>
    </location>
</feature>
<reference evidence="10 11" key="1">
    <citation type="submission" date="2015-07" db="EMBL/GenBank/DDBJ databases">
        <title>The genome of Habropoda laboriosa.</title>
        <authorList>
            <person name="Pan H."/>
            <person name="Kapheim K."/>
        </authorList>
    </citation>
    <scope>NUCLEOTIDE SEQUENCE [LARGE SCALE GENOMIC DNA]</scope>
    <source>
        <strain evidence="10">0110345459</strain>
    </source>
</reference>
<dbReference type="PANTHER" id="PTHR19229">
    <property type="entry name" value="ATP-BINDING CASSETTE TRANSPORTER SUBFAMILY A ABCA"/>
    <property type="match status" value="1"/>
</dbReference>
<feature type="transmembrane region" description="Helical" evidence="8">
    <location>
        <begin position="977"/>
        <end position="997"/>
    </location>
</feature>
<evidence type="ECO:0000259" key="9">
    <source>
        <dbReference type="PROSITE" id="PS50893"/>
    </source>
</evidence>
<keyword evidence="5 8" id="KW-1133">Transmembrane helix</keyword>
<dbReference type="InterPro" id="IPR013525">
    <property type="entry name" value="ABC2_TM"/>
</dbReference>
<dbReference type="GO" id="GO:0016020">
    <property type="term" value="C:membrane"/>
    <property type="evidence" value="ECO:0007669"/>
    <property type="project" value="UniProtKB-SubCell"/>
</dbReference>
<dbReference type="InterPro" id="IPR026082">
    <property type="entry name" value="ABCA"/>
</dbReference>
<feature type="transmembrane region" description="Helical" evidence="8">
    <location>
        <begin position="1055"/>
        <end position="1081"/>
    </location>
</feature>
<keyword evidence="2 8" id="KW-0812">Transmembrane</keyword>
<dbReference type="Pfam" id="PF12698">
    <property type="entry name" value="ABC2_membrane_3"/>
    <property type="match status" value="1"/>
</dbReference>
<keyword evidence="7" id="KW-0175">Coiled coil</keyword>
<name>A0A0L7QPI8_9HYME</name>
<sequence>MGSTIRTFGLLLYKNLLIRKRHWKMTIFLQCLVPITLFILIQAMRDFSVQPPRIINESTYYPIETKDKLTYLNREFTVLYYVPQNSYTESILEDVRMCLKLPKENVKGFATENDMIMAYTILEVKSPTSEVLALVLEQYNTTDIRYKIRHAFKIPNILFQKMFDQPAYNAHTIYFNAIPFVQLQMCADETFINHTASHPMMDTKVSLQKMPYPPFIKRDESDIILRLAICTFAVIGFLIPLCVETNYSTAEKNIGVNVLMAMNGVKTYQNLLSWLITGIVFSIFYVIPIIVLFKNTFTGNVDPYLYYSNAFIFWLILTVHVAHLISFGMHVAAYFSKPHFVASIISIIYTASLSLHGNLIRKEVFSIIPYLGVIFPNILLYRFFEEVNSYEALLTGIQWSNMFFVGDVQYNICGSIGFILIFSILGTLLHFSLAVYINAIFPGKYGVRKEPLYFLKYLRKNKVCLDEDIEDFDYDTIDNENFEPVAKGALTPGIQIRNLKKTYKSIFLRKSAVHAVKGITMDLYKGQITALLGHNGAGKTTLMSILTGVISATSGKVLINGKNIQKHLEFIRNDLGLCPQENIVFPDLSVFEQLQFFGLLKGTNKTRKEIQKNINDLLDKLKLNEKRNVLPSTLSGGQKRRLCLGMALIGDASIIILDEPTSGMDPETRRDIWDIILKIRGKKTILISTHNMEEADILGDRIAIVHGGRLKCYGTSMFLKKLYGYGHIEVTLSTKSWCNAEKVINKFDPRTQQISVDNEKIVLSVPNTETLPQSLDKVEIEKKNLGVTGISVSLITLEEVFLKKNLCNVLLMLFLPLLSVVSMALSYDAPSDSTNLFPMELNMYRHPKVLYSSKNETIGKGYRDSVKFYGGSVTEVERNTSVTQALLDHAVQDIAEFRNNYIVSAEFNITNDVLYANAFYSGIAIHSVPLTMNLLSNALIKSASGGEYSIHVSSQKLPNALSSTIVYMPEMESLWRVLVFCCFFFPTVALFVIHPYQETETKMKQLQRMTGVTSFSYWLTIFSVDILVLTATIHIIILGFYCMDIILDIRLFYRIEILTLLLLLLLFGINSLFITYIFSFINKSRNTVLSILNLAPIGLVLLQYLLHEVIHSFDSLKVLHSIQKRLFRLVPHVSLFHGQLSFYNVALQNARCRRLPKRLQDIVCLGLMDTCCSLECADGVCKNQLSYFSNYDNDMSLGECVVYLSLTPLLYFAILILLEERVPHKLYAKILNQNLKNACDIKDDQVKKEKHTVAQEIRKLQNHAKTISREEPMKRVPTGQDHFFESPEDNNDNLFLVYELSKYYGSLMAVQEISFRVKQRECFGLLGVNGAGKSTTFRMLTGEEIPNSGTMYLGKSEIHADRKNVINNSSCSPFYCSCYTFIIYFFSQYLSQMGYCPQTNAMVNSLNSFDHLRLFALLRGIPKSKVDLEVSKWINRLDLNACMHQPSGTYSGGNKRRLNIAMALIGNPTLVLLDEPTTGVDPAARRSLWNVLQSCQAMGQAIILTSHSMEECEALCNRLVIMVKGQLVCIGPSQELKQRFGAGYDIHVKLNPNRTDDDVSNIKRTMESSLSCEIRDENLGFIAYHVNDIGMTWEKMYNTMNDLKGRFSCIEDYAVLSATLEQLFIHFARGTELTKPEAPTVDSTTQTVDV</sequence>
<dbReference type="SUPFAM" id="SSF52540">
    <property type="entry name" value="P-loop containing nucleoside triphosphate hydrolases"/>
    <property type="match status" value="2"/>
</dbReference>
<dbReference type="PROSITE" id="PS00211">
    <property type="entry name" value="ABC_TRANSPORTER_1"/>
    <property type="match status" value="2"/>
</dbReference>
<evidence type="ECO:0000256" key="4">
    <source>
        <dbReference type="ARBA" id="ARBA00022840"/>
    </source>
</evidence>
<dbReference type="GO" id="GO:0005524">
    <property type="term" value="F:ATP binding"/>
    <property type="evidence" value="ECO:0007669"/>
    <property type="project" value="UniProtKB-KW"/>
</dbReference>
<keyword evidence="6 8" id="KW-0472">Membrane</keyword>
<keyword evidence="3" id="KW-0547">Nucleotide-binding</keyword>
<dbReference type="Proteomes" id="UP000053825">
    <property type="component" value="Unassembled WGS sequence"/>
</dbReference>
<keyword evidence="11" id="KW-1185">Reference proteome</keyword>
<gene>
    <name evidence="10" type="ORF">WH47_08730</name>
</gene>
<evidence type="ECO:0000256" key="2">
    <source>
        <dbReference type="ARBA" id="ARBA00022692"/>
    </source>
</evidence>
<evidence type="ECO:0000313" key="10">
    <source>
        <dbReference type="EMBL" id="KOC60391.1"/>
    </source>
</evidence>
<feature type="transmembrane region" description="Helical" evidence="8">
    <location>
        <begin position="1087"/>
        <end position="1106"/>
    </location>
</feature>
<dbReference type="PROSITE" id="PS50893">
    <property type="entry name" value="ABC_TRANSPORTER_2"/>
    <property type="match status" value="2"/>
</dbReference>
<evidence type="ECO:0000256" key="8">
    <source>
        <dbReference type="SAM" id="Phobius"/>
    </source>
</evidence>